<dbReference type="SUPFAM" id="SSF158446">
    <property type="entry name" value="IVS-encoded protein-like"/>
    <property type="match status" value="1"/>
</dbReference>
<accession>A0A0F8VQP8</accession>
<dbReference type="Gene3D" id="1.20.1440.60">
    <property type="entry name" value="23S rRNA-intervening sequence"/>
    <property type="match status" value="1"/>
</dbReference>
<gene>
    <name evidence="1" type="ORF">LCGC14_3163390</name>
</gene>
<evidence type="ECO:0000313" key="1">
    <source>
        <dbReference type="EMBL" id="KKK46622.1"/>
    </source>
</evidence>
<dbReference type="NCBIfam" id="TIGR02436">
    <property type="entry name" value="four helix bundle protein"/>
    <property type="match status" value="1"/>
</dbReference>
<evidence type="ECO:0008006" key="2">
    <source>
        <dbReference type="Google" id="ProtNLM"/>
    </source>
</evidence>
<dbReference type="PANTHER" id="PTHR38471:SF2">
    <property type="entry name" value="FOUR HELIX BUNDLE PROTEIN"/>
    <property type="match status" value="1"/>
</dbReference>
<dbReference type="PANTHER" id="PTHR38471">
    <property type="entry name" value="FOUR HELIX BUNDLE PROTEIN"/>
    <property type="match status" value="1"/>
</dbReference>
<feature type="non-terminal residue" evidence="1">
    <location>
        <position position="104"/>
    </location>
</feature>
<sequence length="104" mass="12681">MNEYSFEKLEVYNLAREYRKKIYKLTYRLPKEEKYNLINQIRRAAVSLTNKIAEGHGRYHYQENIQFLRQSRGSLEELLDDLYFIRSKFLHAGENFEILNRQES</sequence>
<name>A0A0F8VQP8_9ZZZZ</name>
<dbReference type="InterPro" id="IPR036583">
    <property type="entry name" value="23S_rRNA_IVS_sf"/>
</dbReference>
<dbReference type="EMBL" id="LAZR01069986">
    <property type="protein sequence ID" value="KKK46622.1"/>
    <property type="molecule type" value="Genomic_DNA"/>
</dbReference>
<dbReference type="InterPro" id="IPR012657">
    <property type="entry name" value="23S_rRNA-intervening_sequence"/>
</dbReference>
<dbReference type="Pfam" id="PF05635">
    <property type="entry name" value="23S_rRNA_IVP"/>
    <property type="match status" value="1"/>
</dbReference>
<protein>
    <recommendedName>
        <fullName evidence="2">Four helix bundle protein</fullName>
    </recommendedName>
</protein>
<reference evidence="1" key="1">
    <citation type="journal article" date="2015" name="Nature">
        <title>Complex archaea that bridge the gap between prokaryotes and eukaryotes.</title>
        <authorList>
            <person name="Spang A."/>
            <person name="Saw J.H."/>
            <person name="Jorgensen S.L."/>
            <person name="Zaremba-Niedzwiedzka K."/>
            <person name="Martijn J."/>
            <person name="Lind A.E."/>
            <person name="van Eijk R."/>
            <person name="Schleper C."/>
            <person name="Guy L."/>
            <person name="Ettema T.J."/>
        </authorList>
    </citation>
    <scope>NUCLEOTIDE SEQUENCE</scope>
</reference>
<proteinExistence type="predicted"/>
<dbReference type="AlphaFoldDB" id="A0A0F8VQP8"/>
<comment type="caution">
    <text evidence="1">The sequence shown here is derived from an EMBL/GenBank/DDBJ whole genome shotgun (WGS) entry which is preliminary data.</text>
</comment>
<dbReference type="CDD" id="cd16377">
    <property type="entry name" value="23S_rRNA_IVP_like"/>
    <property type="match status" value="1"/>
</dbReference>
<organism evidence="1">
    <name type="scientific">marine sediment metagenome</name>
    <dbReference type="NCBI Taxonomy" id="412755"/>
    <lineage>
        <taxon>unclassified sequences</taxon>
        <taxon>metagenomes</taxon>
        <taxon>ecological metagenomes</taxon>
    </lineage>
</organism>